<dbReference type="InterPro" id="IPR018626">
    <property type="entry name" value="LCHN/Anr2"/>
</dbReference>
<evidence type="ECO:0000256" key="2">
    <source>
        <dbReference type="ARBA" id="ARBA00015743"/>
    </source>
</evidence>
<dbReference type="AlphaFoldDB" id="A0A0L0DEF4"/>
<reference evidence="7 8" key="1">
    <citation type="submission" date="2010-05" db="EMBL/GenBank/DDBJ databases">
        <title>The Genome Sequence of Thecamonas trahens ATCC 50062.</title>
        <authorList>
            <consortium name="The Broad Institute Genome Sequencing Platform"/>
            <person name="Russ C."/>
            <person name="Cuomo C."/>
            <person name="Shea T."/>
            <person name="Young S.K."/>
            <person name="Zeng Q."/>
            <person name="Koehrsen M."/>
            <person name="Haas B."/>
            <person name="Borodovsky M."/>
            <person name="Guigo R."/>
            <person name="Alvarado L."/>
            <person name="Berlin A."/>
            <person name="Bochicchio J."/>
            <person name="Borenstein D."/>
            <person name="Chapman S."/>
            <person name="Chen Z."/>
            <person name="Freedman E."/>
            <person name="Gellesch M."/>
            <person name="Goldberg J."/>
            <person name="Griggs A."/>
            <person name="Gujja S."/>
            <person name="Heilman E."/>
            <person name="Heiman D."/>
            <person name="Hepburn T."/>
            <person name="Howarth C."/>
            <person name="Jen D."/>
            <person name="Larson L."/>
            <person name="Mehta T."/>
            <person name="Park D."/>
            <person name="Pearson M."/>
            <person name="Roberts A."/>
            <person name="Saif S."/>
            <person name="Shenoy N."/>
            <person name="Sisk P."/>
            <person name="Stolte C."/>
            <person name="Sykes S."/>
            <person name="Thomson T."/>
            <person name="Walk T."/>
            <person name="White J."/>
            <person name="Yandava C."/>
            <person name="Burger G."/>
            <person name="Gray M.W."/>
            <person name="Holland P.W.H."/>
            <person name="King N."/>
            <person name="Lang F.B.F."/>
            <person name="Roger A.J."/>
            <person name="Ruiz-Trillo I."/>
            <person name="Lander E."/>
            <person name="Nusbaum C."/>
        </authorList>
    </citation>
    <scope>NUCLEOTIDE SEQUENCE [LARGE SCALE GENOMIC DNA]</scope>
    <source>
        <strain evidence="7 8">ATCC 50062</strain>
    </source>
</reference>
<evidence type="ECO:0000256" key="4">
    <source>
        <dbReference type="ARBA" id="ARBA00033400"/>
    </source>
</evidence>
<dbReference type="GO" id="GO:0005085">
    <property type="term" value="F:guanyl-nucleotide exchange factor activity"/>
    <property type="evidence" value="ECO:0007669"/>
    <property type="project" value="UniProtKB-KW"/>
</dbReference>
<keyword evidence="3" id="KW-0344">Guanine-nucleotide releasing factor</keyword>
<organism evidence="7 8">
    <name type="scientific">Thecamonas trahens ATCC 50062</name>
    <dbReference type="NCBI Taxonomy" id="461836"/>
    <lineage>
        <taxon>Eukaryota</taxon>
        <taxon>Apusozoa</taxon>
        <taxon>Apusomonadida</taxon>
        <taxon>Apusomonadidae</taxon>
        <taxon>Thecamonas</taxon>
    </lineage>
</organism>
<keyword evidence="8" id="KW-1185">Reference proteome</keyword>
<sequence>PRQHPLVVAPALDADDDLGLEFKALPAGSHTVSSDIVYFSIPPSLTSPSTRYGAAAYARREHPLVPRGAVTAAVGVIAPSYARLHLFLPFLVSSVQYHIDALLAVALAKVSSPSPPQELAQPALLDEPASAAPAPLIDFEPAEPGAPAASAKAAGKANAEDDSNSVSSAISEDTPPMDARPTPAATLASHQGEALAAQLEAYLATLLVDNADDAADGDEGASSSLQPISDPLGPLVSQQDQLTAVNPVARFENFVRYFGPSIFVLWKAMLLKKRILFFSRPPIEVVCFRVFFACLLAHHDIPMVFDMALNPLFYVSVADIDQLEQYAADRTPFVACTTEAIFAEKPALYDVYVNNQTVVLANPDTDAKALALTHADRARYRYLVRASNSGELGSMTDFVRRTNNTLLRDLNELATNRRGAAERAALHASLFPDELSLSPQDAPFVRAFCALHDIDIDVIGKAGLRCCGTLFGR</sequence>
<dbReference type="PANTHER" id="PTHR31017">
    <property type="entry name" value="LATE SECRETORY PATHWAY PROTEIN AVL9-RELATED"/>
    <property type="match status" value="1"/>
</dbReference>
<dbReference type="GO" id="GO:0005737">
    <property type="term" value="C:cytoplasm"/>
    <property type="evidence" value="ECO:0007669"/>
    <property type="project" value="TreeGrafter"/>
</dbReference>
<evidence type="ECO:0000313" key="7">
    <source>
        <dbReference type="EMBL" id="KNC50712.1"/>
    </source>
</evidence>
<proteinExistence type="inferred from homology"/>
<accession>A0A0L0DEF4</accession>
<dbReference type="OrthoDB" id="2152680at2759"/>
<comment type="similarity">
    <text evidence="1">Belongs to the DENND11 family.</text>
</comment>
<feature type="domain" description="UDENN" evidence="6">
    <location>
        <begin position="1"/>
        <end position="473"/>
    </location>
</feature>
<name>A0A0L0DEF4_THETB</name>
<dbReference type="STRING" id="461836.A0A0L0DEF4"/>
<dbReference type="RefSeq" id="XP_013756683.1">
    <property type="nucleotide sequence ID" value="XM_013901229.1"/>
</dbReference>
<dbReference type="eggNOG" id="KOG4704">
    <property type="taxonomic scope" value="Eukaryota"/>
</dbReference>
<evidence type="ECO:0000256" key="5">
    <source>
        <dbReference type="SAM" id="MobiDB-lite"/>
    </source>
</evidence>
<evidence type="ECO:0000313" key="8">
    <source>
        <dbReference type="Proteomes" id="UP000054408"/>
    </source>
</evidence>
<feature type="non-terminal residue" evidence="7">
    <location>
        <position position="1"/>
    </location>
</feature>
<feature type="compositionally biased region" description="Low complexity" evidence="5">
    <location>
        <begin position="142"/>
        <end position="157"/>
    </location>
</feature>
<gene>
    <name evidence="7" type="ORF">AMSG_06596</name>
</gene>
<dbReference type="GeneID" id="25565721"/>
<evidence type="ECO:0000256" key="3">
    <source>
        <dbReference type="ARBA" id="ARBA00022658"/>
    </source>
</evidence>
<feature type="region of interest" description="Disordered" evidence="5">
    <location>
        <begin position="135"/>
        <end position="190"/>
    </location>
</feature>
<dbReference type="EMBL" id="GL349462">
    <property type="protein sequence ID" value="KNC50712.1"/>
    <property type="molecule type" value="Genomic_DNA"/>
</dbReference>
<dbReference type="Proteomes" id="UP000054408">
    <property type="component" value="Unassembled WGS sequence"/>
</dbReference>
<evidence type="ECO:0000256" key="1">
    <source>
        <dbReference type="ARBA" id="ARBA00007629"/>
    </source>
</evidence>
<dbReference type="InterPro" id="IPR051731">
    <property type="entry name" value="DENND11/AVL9_GEFs"/>
</dbReference>
<evidence type="ECO:0000259" key="6">
    <source>
        <dbReference type="PROSITE" id="PS50211"/>
    </source>
</evidence>
<protein>
    <recommendedName>
        <fullName evidence="2">DENN domain-containing protein 11</fullName>
    </recommendedName>
    <alternativeName>
        <fullName evidence="4">Protein LCHN</fullName>
    </alternativeName>
</protein>
<dbReference type="InterPro" id="IPR037516">
    <property type="entry name" value="Tripartite_DENN"/>
</dbReference>
<dbReference type="PROSITE" id="PS50211">
    <property type="entry name" value="DENN"/>
    <property type="match status" value="1"/>
</dbReference>
<dbReference type="Pfam" id="PF09804">
    <property type="entry name" value="DENND11"/>
    <property type="match status" value="2"/>
</dbReference>
<dbReference type="PANTHER" id="PTHR31017:SF2">
    <property type="entry name" value="DENN DOMAIN-CONTAINING PROTEIN 11"/>
    <property type="match status" value="1"/>
</dbReference>